<dbReference type="Proteomes" id="UP000601027">
    <property type="component" value="Unassembled WGS sequence"/>
</dbReference>
<proteinExistence type="predicted"/>
<dbReference type="EMBL" id="JAEVHM010000068">
    <property type="protein sequence ID" value="MBM0233205.1"/>
    <property type="molecule type" value="Genomic_DNA"/>
</dbReference>
<evidence type="ECO:0000313" key="1">
    <source>
        <dbReference type="EMBL" id="MBM0233205.1"/>
    </source>
</evidence>
<accession>A0ABS1XVA4</accession>
<sequence>MNDTHPAASADDALLGQAIEALTSLARQTRVRGRGTPAEASEPVDFADLAAQVLTSVAANLGGVETLLAGRPGSWEADLVRRLIEGTAGEDQILAWRTEPYRLHLSVDDVFAGFRIDELYDADLEAAVEATYADGLSDEQADAATARETAIEALYQQDRDAYATAYVDVARDWLAKRGLTTGVELVRTDYGHPGYNPSRQPDWNVLNDALDEHARQNTTLPQTGALPDFSNGTPADAIRAAGRTYAERVDQAAAGEASA</sequence>
<organism evidence="1 2">
    <name type="scientific">Micromonospora parastrephiae</name>
    <dbReference type="NCBI Taxonomy" id="2806101"/>
    <lineage>
        <taxon>Bacteria</taxon>
        <taxon>Bacillati</taxon>
        <taxon>Actinomycetota</taxon>
        <taxon>Actinomycetes</taxon>
        <taxon>Micromonosporales</taxon>
        <taxon>Micromonosporaceae</taxon>
        <taxon>Micromonospora</taxon>
    </lineage>
</organism>
<comment type="caution">
    <text evidence="1">The sequence shown here is derived from an EMBL/GenBank/DDBJ whole genome shotgun (WGS) entry which is preliminary data.</text>
</comment>
<gene>
    <name evidence="1" type="ORF">JNW91_15830</name>
</gene>
<dbReference type="RefSeq" id="WP_203176031.1">
    <property type="nucleotide sequence ID" value="NZ_JAEVHM010000068.1"/>
</dbReference>
<evidence type="ECO:0000313" key="2">
    <source>
        <dbReference type="Proteomes" id="UP000601027"/>
    </source>
</evidence>
<name>A0ABS1XVA4_9ACTN</name>
<protein>
    <submittedName>
        <fullName evidence="1">Uncharacterized protein</fullName>
    </submittedName>
</protein>
<keyword evidence="2" id="KW-1185">Reference proteome</keyword>
<reference evidence="1 2" key="1">
    <citation type="submission" date="2021-01" db="EMBL/GenBank/DDBJ databases">
        <title>Draft genome sequence of Micromonospora sp. strain STR1_7.</title>
        <authorList>
            <person name="Karlyshev A."/>
            <person name="Jawad R."/>
        </authorList>
    </citation>
    <scope>NUCLEOTIDE SEQUENCE [LARGE SCALE GENOMIC DNA]</scope>
    <source>
        <strain evidence="1 2">STR1-7</strain>
    </source>
</reference>